<comment type="caution">
    <text evidence="3">The sequence shown here is derived from an EMBL/GenBank/DDBJ whole genome shotgun (WGS) entry which is preliminary data.</text>
</comment>
<reference evidence="3 4" key="2">
    <citation type="journal article" date="2017" name="Sci. Rep.">
        <title>A mobile pathogenicity chromosome in Fusarium oxysporum for infection of multiple cucurbit species.</title>
        <authorList>
            <person name="van Dam P."/>
            <person name="Fokkens L."/>
            <person name="Ayukawa Y."/>
            <person name="van der Gragt M."/>
            <person name="Ter Horst A."/>
            <person name="Brankovics B."/>
            <person name="Houterman P.M."/>
            <person name="Arie T."/>
            <person name="Rep M."/>
        </authorList>
    </citation>
    <scope>NUCLEOTIDE SEQUENCE [LARGE SCALE GENOMIC DNA]</scope>
    <source>
        <strain evidence="3 4">Forc016</strain>
    </source>
</reference>
<dbReference type="STRING" id="327505.A0A2H3GDS5"/>
<dbReference type="Proteomes" id="UP000219602">
    <property type="component" value="Chromosome 13"/>
</dbReference>
<reference evidence="3 4" key="1">
    <citation type="journal article" date="2016" name="Environ. Microbiol.">
        <title>Effector profiles distinguish formae speciales of Fusarium oxysporum.</title>
        <authorList>
            <person name="van Dam P."/>
            <person name="Fokkens L."/>
            <person name="Schmidt S.M."/>
            <person name="Linmans J.H."/>
            <person name="Kistler H.C."/>
            <person name="Ma L.J."/>
            <person name="Rep M."/>
        </authorList>
    </citation>
    <scope>NUCLEOTIDE SEQUENCE [LARGE SCALE GENOMIC DNA]</scope>
    <source>
        <strain evidence="3 4">Forc016</strain>
    </source>
</reference>
<feature type="region of interest" description="Disordered" evidence="1">
    <location>
        <begin position="1"/>
        <end position="20"/>
    </location>
</feature>
<dbReference type="Gene3D" id="3.30.710.10">
    <property type="entry name" value="Potassium Channel Kv1.1, Chain A"/>
    <property type="match status" value="1"/>
</dbReference>
<dbReference type="PANTHER" id="PTHR47843">
    <property type="entry name" value="BTB DOMAIN-CONTAINING PROTEIN-RELATED"/>
    <property type="match status" value="1"/>
</dbReference>
<name>A0A2H3GDS5_FUSOX</name>
<sequence length="275" mass="31445">MSTEHQNVKRRAPNNFEEQESTRSVAISNVFKFIVGPEETEFTIHSALVAKQSPVLNVLVNGPFKEALEQRVKWPDLDEATFLSFWEFAYSGNYAKPIQEDEEEEETDPGDEELGRWGKSWAHYVRLYPRISGPNNANAHQVHGLWQNFVEKHAPVPRPADVGDIGADTLLHHARVCAFADRYCMDKLMEISLGKLFLALEATIPWGDSWNAVMELLVLTSGKFVPMRLRQIVADYIICQAELFRGEEVFQNFMWHHGGPMRELLSQVVETEEDT</sequence>
<dbReference type="AlphaFoldDB" id="A0A2H3GDS5"/>
<evidence type="ECO:0000259" key="2">
    <source>
        <dbReference type="PROSITE" id="PS50097"/>
    </source>
</evidence>
<dbReference type="EMBL" id="MABQ02000011">
    <property type="protein sequence ID" value="PCD23763.1"/>
    <property type="molecule type" value="Genomic_DNA"/>
</dbReference>
<accession>A0A2H3GDS5</accession>
<organism evidence="3 4">
    <name type="scientific">Fusarium oxysporum f. sp. radicis-cucumerinum</name>
    <dbReference type="NCBI Taxonomy" id="327505"/>
    <lineage>
        <taxon>Eukaryota</taxon>
        <taxon>Fungi</taxon>
        <taxon>Dikarya</taxon>
        <taxon>Ascomycota</taxon>
        <taxon>Pezizomycotina</taxon>
        <taxon>Sordariomycetes</taxon>
        <taxon>Hypocreomycetidae</taxon>
        <taxon>Hypocreales</taxon>
        <taxon>Nectriaceae</taxon>
        <taxon>Fusarium</taxon>
        <taxon>Fusarium oxysporum species complex</taxon>
    </lineage>
</organism>
<feature type="domain" description="BTB" evidence="2">
    <location>
        <begin position="29"/>
        <end position="98"/>
    </location>
</feature>
<dbReference type="PROSITE" id="PS50097">
    <property type="entry name" value="BTB"/>
    <property type="match status" value="1"/>
</dbReference>
<protein>
    <recommendedName>
        <fullName evidence="2">BTB domain-containing protein</fullName>
    </recommendedName>
</protein>
<evidence type="ECO:0000313" key="3">
    <source>
        <dbReference type="EMBL" id="PCD23763.1"/>
    </source>
</evidence>
<dbReference type="InterPro" id="IPR000210">
    <property type="entry name" value="BTB/POZ_dom"/>
</dbReference>
<dbReference type="InterPro" id="IPR011333">
    <property type="entry name" value="SKP1/BTB/POZ_sf"/>
</dbReference>
<proteinExistence type="predicted"/>
<evidence type="ECO:0000256" key="1">
    <source>
        <dbReference type="SAM" id="MobiDB-lite"/>
    </source>
</evidence>
<dbReference type="SUPFAM" id="SSF54695">
    <property type="entry name" value="POZ domain"/>
    <property type="match status" value="1"/>
</dbReference>
<evidence type="ECO:0000313" key="4">
    <source>
        <dbReference type="Proteomes" id="UP000219602"/>
    </source>
</evidence>
<gene>
    <name evidence="3" type="ORF">AU210_015279</name>
</gene>